<evidence type="ECO:0000313" key="4">
    <source>
        <dbReference type="Proteomes" id="UP000516380"/>
    </source>
</evidence>
<proteinExistence type="predicted"/>
<dbReference type="GO" id="GO:0006355">
    <property type="term" value="P:regulation of DNA-templated transcription"/>
    <property type="evidence" value="ECO:0007669"/>
    <property type="project" value="InterPro"/>
</dbReference>
<dbReference type="Gene3D" id="1.10.10.10">
    <property type="entry name" value="Winged helix-like DNA-binding domain superfamily/Winged helix DNA-binding domain"/>
    <property type="match status" value="1"/>
</dbReference>
<reference evidence="3" key="1">
    <citation type="submission" date="2019-05" db="EMBL/GenBank/DDBJ databases">
        <authorList>
            <person name="Naeem R."/>
            <person name="Antony C."/>
            <person name="Guan Q."/>
        </authorList>
    </citation>
    <scope>NUCLEOTIDE SEQUENCE</scope>
    <source>
        <strain evidence="3">3</strain>
    </source>
</reference>
<sequence>MLRTPAGLKLSRRQRDVIEVVAGLSNRQIAETLVMSVRTVEGHVYRA</sequence>
<accession>A0A653F4K3</accession>
<dbReference type="InterPro" id="IPR016032">
    <property type="entry name" value="Sig_transdc_resp-reg_C-effctor"/>
</dbReference>
<dbReference type="Proteomes" id="UP000516380">
    <property type="component" value="Chromosome"/>
</dbReference>
<dbReference type="EMBL" id="AP023343">
    <property type="protein sequence ID" value="BCI85037.1"/>
    <property type="molecule type" value="Genomic_DNA"/>
</dbReference>
<gene>
    <name evidence="3" type="ORF">BIN_B_04594</name>
    <name evidence="2" type="ORF">NIIDMKKI_02430</name>
</gene>
<feature type="domain" description="HTH luxR-type" evidence="1">
    <location>
        <begin position="9"/>
        <end position="46"/>
    </location>
</feature>
<reference evidence="2 4" key="2">
    <citation type="submission" date="2020-07" db="EMBL/GenBank/DDBJ databases">
        <title>Mycobacterium kansasii (former subtype) with zoonotic potential isolated from diseased indoor pet cat, Japan.</title>
        <authorList>
            <person name="Fukano H."/>
            <person name="Terazono T."/>
            <person name="Hoshino Y."/>
        </authorList>
    </citation>
    <scope>NUCLEOTIDE SEQUENCE [LARGE SCALE GENOMIC DNA]</scope>
    <source>
        <strain evidence="2 4">Kuro-I</strain>
    </source>
</reference>
<organism evidence="3">
    <name type="scientific">Mycobacterium kansasii</name>
    <dbReference type="NCBI Taxonomy" id="1768"/>
    <lineage>
        <taxon>Bacteria</taxon>
        <taxon>Bacillati</taxon>
        <taxon>Actinomycetota</taxon>
        <taxon>Actinomycetes</taxon>
        <taxon>Mycobacteriales</taxon>
        <taxon>Mycobacteriaceae</taxon>
        <taxon>Mycobacterium</taxon>
    </lineage>
</organism>
<dbReference type="SUPFAM" id="SSF46894">
    <property type="entry name" value="C-terminal effector domain of the bipartite response regulators"/>
    <property type="match status" value="1"/>
</dbReference>
<dbReference type="AlphaFoldDB" id="A0A653F4K3"/>
<evidence type="ECO:0000259" key="1">
    <source>
        <dbReference type="Pfam" id="PF00196"/>
    </source>
</evidence>
<dbReference type="GO" id="GO:0003677">
    <property type="term" value="F:DNA binding"/>
    <property type="evidence" value="ECO:0007669"/>
    <property type="project" value="InterPro"/>
</dbReference>
<dbReference type="Pfam" id="PF00196">
    <property type="entry name" value="GerE"/>
    <property type="match status" value="1"/>
</dbReference>
<name>A0A653F4K3_MYCKA</name>
<evidence type="ECO:0000313" key="3">
    <source>
        <dbReference type="EMBL" id="VTP04695.1"/>
    </source>
</evidence>
<dbReference type="InterPro" id="IPR000792">
    <property type="entry name" value="Tscrpt_reg_LuxR_C"/>
</dbReference>
<protein>
    <submittedName>
        <fullName evidence="3">Bacterial regulatory proteins, luxR family</fullName>
    </submittedName>
</protein>
<dbReference type="InterPro" id="IPR036388">
    <property type="entry name" value="WH-like_DNA-bd_sf"/>
</dbReference>
<evidence type="ECO:0000313" key="2">
    <source>
        <dbReference type="EMBL" id="BCI85037.1"/>
    </source>
</evidence>
<dbReference type="EMBL" id="LR589372">
    <property type="protein sequence ID" value="VTP04695.1"/>
    <property type="molecule type" value="Genomic_DNA"/>
</dbReference>
<keyword evidence="4" id="KW-1185">Reference proteome</keyword>